<dbReference type="InterPro" id="IPR003735">
    <property type="entry name" value="Metal_Tscrpt_repr"/>
</dbReference>
<name>A0A1G2Q2E2_9BACT</name>
<reference evidence="1 2" key="1">
    <citation type="journal article" date="2016" name="Nat. Commun.">
        <title>Thousands of microbial genomes shed light on interconnected biogeochemical processes in an aquifer system.</title>
        <authorList>
            <person name="Anantharaman K."/>
            <person name="Brown C.T."/>
            <person name="Hug L.A."/>
            <person name="Sharon I."/>
            <person name="Castelle C.J."/>
            <person name="Probst A.J."/>
            <person name="Thomas B.C."/>
            <person name="Singh A."/>
            <person name="Wilkins M.J."/>
            <person name="Karaoz U."/>
            <person name="Brodie E.L."/>
            <person name="Williams K.H."/>
            <person name="Hubbard S.S."/>
            <person name="Banfield J.F."/>
        </authorList>
    </citation>
    <scope>NUCLEOTIDE SEQUENCE [LARGE SCALE GENOMIC DNA]</scope>
</reference>
<dbReference type="InterPro" id="IPR038390">
    <property type="entry name" value="Metal_Tscrpt_repr_sf"/>
</dbReference>
<dbReference type="Gene3D" id="1.20.58.1000">
    <property type="entry name" value="Metal-sensitive repressor, helix protomer"/>
    <property type="match status" value="1"/>
</dbReference>
<comment type="caution">
    <text evidence="1">The sequence shown here is derived from an EMBL/GenBank/DDBJ whole genome shotgun (WGS) entry which is preliminary data.</text>
</comment>
<protein>
    <recommendedName>
        <fullName evidence="3">Transcriptional regulator</fullName>
    </recommendedName>
</protein>
<evidence type="ECO:0000313" key="1">
    <source>
        <dbReference type="EMBL" id="OHA54740.1"/>
    </source>
</evidence>
<sequence>MDNQSCDPKAIQDQLNRTEGQVLSLKKMYDDGRRCDELLQQIIAARASLSRLGTMLLEAEAQGCLGQTDSPRFKDLEKTVAQLFKIT</sequence>
<dbReference type="PANTHER" id="PTHR33677">
    <property type="entry name" value="TRANSCRIPTIONAL REPRESSOR FRMR-RELATED"/>
    <property type="match status" value="1"/>
</dbReference>
<evidence type="ECO:0000313" key="2">
    <source>
        <dbReference type="Proteomes" id="UP000177575"/>
    </source>
</evidence>
<dbReference type="EMBL" id="MHTC01000041">
    <property type="protein sequence ID" value="OHA54740.1"/>
    <property type="molecule type" value="Genomic_DNA"/>
</dbReference>
<organism evidence="1 2">
    <name type="scientific">Candidatus Veblenbacteria bacterium RIFOXYB1_FULL_43_13</name>
    <dbReference type="NCBI Taxonomy" id="1802426"/>
    <lineage>
        <taxon>Bacteria</taxon>
        <taxon>Candidatus Vebleniibacteriota</taxon>
    </lineage>
</organism>
<dbReference type="PANTHER" id="PTHR33677:SF5">
    <property type="entry name" value="TRANSCRIPTIONAL REPRESSOR FRMR"/>
    <property type="match status" value="1"/>
</dbReference>
<dbReference type="AlphaFoldDB" id="A0A1G2Q2E2"/>
<dbReference type="GO" id="GO:0045892">
    <property type="term" value="P:negative regulation of DNA-templated transcription"/>
    <property type="evidence" value="ECO:0007669"/>
    <property type="project" value="UniProtKB-ARBA"/>
</dbReference>
<dbReference type="Proteomes" id="UP000177575">
    <property type="component" value="Unassembled WGS sequence"/>
</dbReference>
<evidence type="ECO:0008006" key="3">
    <source>
        <dbReference type="Google" id="ProtNLM"/>
    </source>
</evidence>
<dbReference type="Pfam" id="PF02583">
    <property type="entry name" value="Trns_repr_metal"/>
    <property type="match status" value="1"/>
</dbReference>
<gene>
    <name evidence="1" type="ORF">A2388_00655</name>
</gene>
<dbReference type="GO" id="GO:0046872">
    <property type="term" value="F:metal ion binding"/>
    <property type="evidence" value="ECO:0007669"/>
    <property type="project" value="InterPro"/>
</dbReference>
<dbReference type="GO" id="GO:0003677">
    <property type="term" value="F:DNA binding"/>
    <property type="evidence" value="ECO:0007669"/>
    <property type="project" value="InterPro"/>
</dbReference>
<proteinExistence type="predicted"/>
<accession>A0A1G2Q2E2</accession>